<keyword evidence="5" id="KW-0574">Periplasm</keyword>
<dbReference type="GO" id="GO:0051274">
    <property type="term" value="P:beta-glucan biosynthetic process"/>
    <property type="evidence" value="ECO:0007669"/>
    <property type="project" value="TreeGrafter"/>
</dbReference>
<comment type="similarity">
    <text evidence="3">Belongs to the OpgD/OpgG family.</text>
</comment>
<sequence length="590" mass="65457">MPFNAVGTDRKARARKQQPHSLLSRALGITGRAHGFVSERCTTPASARGAGAHPSSRADHGGLVQPRGCGVITSTEPLRRRDLLIAGLAAFGTAALPLRRSFAGTGAGEPFDYEILCRRAQELAGQPHNDETVTLPDGLKGLGYDQYRDIRFVPERAIWRGARRFEVQLFHPGFLYDRPVRVNIVSGGEARPVAYRRELFSFGANRGEGDPPSDLGFAGFRLHYPLHRPGPMDEVIAFLGASYFRMLGRDQKYGLSARGLAIDTAQPRGEEFPRFREFWIEEPAVEADAITVHALLDSASCTGAYRFHLRPGTETVAEVHCALYPRADIEKLGLAPLTSMFFYGEGRSRRADDFRPEVHDSDGLQVATGAGEWIWRPLANPRALRVSSFAVENPRGFGLCQRDRRFENYQDLESLFHKRPSLWVEPIGAWGKGRVELVEIPSEEEINDNIVAYWVPEQPVRKGNPLTLSYRLVSFLDLAWLPPLGRIVSTRIGSARTPGNAGMPREARHFVVDFDGGELPHLDAEEAVDADVSASTGRLLAPVVLKNAETGGWRVFFDFAPDGKPSDLRCRLRLRGAPLTETWTFLWTPA</sequence>
<dbReference type="SUPFAM" id="SSF81296">
    <property type="entry name" value="E set domains"/>
    <property type="match status" value="1"/>
</dbReference>
<evidence type="ECO:0000256" key="1">
    <source>
        <dbReference type="ARBA" id="ARBA00004418"/>
    </source>
</evidence>
<dbReference type="FunFam" id="2.70.98.10:FF:000001">
    <property type="entry name" value="Glucans biosynthesis protein G"/>
    <property type="match status" value="1"/>
</dbReference>
<dbReference type="GO" id="GO:0030246">
    <property type="term" value="F:carbohydrate binding"/>
    <property type="evidence" value="ECO:0007669"/>
    <property type="project" value="InterPro"/>
</dbReference>
<evidence type="ECO:0000256" key="5">
    <source>
        <dbReference type="ARBA" id="ARBA00022764"/>
    </source>
</evidence>
<feature type="region of interest" description="Disordered" evidence="6">
    <location>
        <begin position="42"/>
        <end position="63"/>
    </location>
</feature>
<organism evidence="8 9">
    <name type="scientific">Azospirillum brasilense</name>
    <dbReference type="NCBI Taxonomy" id="192"/>
    <lineage>
        <taxon>Bacteria</taxon>
        <taxon>Pseudomonadati</taxon>
        <taxon>Pseudomonadota</taxon>
        <taxon>Alphaproteobacteria</taxon>
        <taxon>Rhodospirillales</taxon>
        <taxon>Azospirillaceae</taxon>
        <taxon>Azospirillum</taxon>
    </lineage>
</organism>
<dbReference type="Gene3D" id="2.70.98.10">
    <property type="match status" value="1"/>
</dbReference>
<dbReference type="PANTHER" id="PTHR30504">
    <property type="entry name" value="GLUCANS BIOSYNTHESIS PROTEIN"/>
    <property type="match status" value="1"/>
</dbReference>
<dbReference type="UniPathway" id="UPA00637"/>
<dbReference type="PANTHER" id="PTHR30504:SF2">
    <property type="entry name" value="GLUCANS BIOSYNTHESIS PROTEIN G"/>
    <property type="match status" value="1"/>
</dbReference>
<evidence type="ECO:0000259" key="7">
    <source>
        <dbReference type="Pfam" id="PF04349"/>
    </source>
</evidence>
<comment type="subcellular location">
    <subcellularLocation>
        <location evidence="1">Periplasm</location>
    </subcellularLocation>
</comment>
<evidence type="ECO:0000256" key="2">
    <source>
        <dbReference type="ARBA" id="ARBA00005001"/>
    </source>
</evidence>
<dbReference type="GO" id="GO:0030288">
    <property type="term" value="C:outer membrane-bounded periplasmic space"/>
    <property type="evidence" value="ECO:0007669"/>
    <property type="project" value="TreeGrafter"/>
</dbReference>
<dbReference type="InterPro" id="IPR013783">
    <property type="entry name" value="Ig-like_fold"/>
</dbReference>
<dbReference type="InterPro" id="IPR014438">
    <property type="entry name" value="Glucan_biosyn_MdoG/MdoD"/>
</dbReference>
<dbReference type="Gene3D" id="2.60.40.10">
    <property type="entry name" value="Immunoglobulins"/>
    <property type="match status" value="1"/>
</dbReference>
<dbReference type="PIRSF" id="PIRSF006281">
    <property type="entry name" value="MdoG"/>
    <property type="match status" value="1"/>
</dbReference>
<dbReference type="InterPro" id="IPR007444">
    <property type="entry name" value="Glucan_biosyn_MdoG_C"/>
</dbReference>
<keyword evidence="8" id="KW-0614">Plasmid</keyword>
<comment type="pathway">
    <text evidence="2">Glycan metabolism; osmoregulated periplasmic glucan (OPG) biosynthesis.</text>
</comment>
<dbReference type="AlphaFoldDB" id="A0A235HDY3"/>
<dbReference type="Proteomes" id="UP000215367">
    <property type="component" value="Unassembled WGS sequence"/>
</dbReference>
<proteinExistence type="inferred from homology"/>
<evidence type="ECO:0000313" key="9">
    <source>
        <dbReference type="Proteomes" id="UP000215367"/>
    </source>
</evidence>
<geneLocation type="plasmid" evidence="8">
    <name>unnamed</name>
</geneLocation>
<feature type="region of interest" description="Disordered" evidence="6">
    <location>
        <begin position="1"/>
        <end position="20"/>
    </location>
</feature>
<evidence type="ECO:0000256" key="4">
    <source>
        <dbReference type="ARBA" id="ARBA00022729"/>
    </source>
</evidence>
<evidence type="ECO:0000256" key="3">
    <source>
        <dbReference type="ARBA" id="ARBA00009284"/>
    </source>
</evidence>
<dbReference type="EMBL" id="NOWT01000012">
    <property type="protein sequence ID" value="OYD83727.1"/>
    <property type="molecule type" value="Genomic_DNA"/>
</dbReference>
<gene>
    <name evidence="8" type="ORF">CHT98_14675</name>
</gene>
<dbReference type="InterPro" id="IPR014756">
    <property type="entry name" value="Ig_E-set"/>
</dbReference>
<feature type="domain" description="Glucan biosynthesis periplasmic MdoG C-terminal" evidence="7">
    <location>
        <begin position="111"/>
        <end position="587"/>
    </location>
</feature>
<dbReference type="InterPro" id="IPR011013">
    <property type="entry name" value="Gal_mutarotase_sf_dom"/>
</dbReference>
<reference evidence="8 9" key="1">
    <citation type="submission" date="2017-07" db="EMBL/GenBank/DDBJ databases">
        <title>Whole genome sequence of Azospirillum brasilense 2A1, a potential biofertilizer strain.</title>
        <authorList>
            <person name="Fontana C.A."/>
            <person name="Toffoli L.M."/>
            <person name="Salazar S.M."/>
            <person name="Puglisi E."/>
            <person name="Pedraza R."/>
            <person name="Bassi D."/>
            <person name="Cocconcelli P.S."/>
        </authorList>
    </citation>
    <scope>NUCLEOTIDE SEQUENCE [LARGE SCALE GENOMIC DNA]</scope>
    <source>
        <strain evidence="8 9">2A1</strain>
        <plasmid evidence="8">unnamed</plasmid>
    </source>
</reference>
<name>A0A235HDY3_AZOBR</name>
<dbReference type="GO" id="GO:0003824">
    <property type="term" value="F:catalytic activity"/>
    <property type="evidence" value="ECO:0007669"/>
    <property type="project" value="InterPro"/>
</dbReference>
<dbReference type="InterPro" id="IPR014718">
    <property type="entry name" value="GH-type_carb-bd"/>
</dbReference>
<dbReference type="Pfam" id="PF04349">
    <property type="entry name" value="MdoG"/>
    <property type="match status" value="1"/>
</dbReference>
<evidence type="ECO:0000313" key="8">
    <source>
        <dbReference type="EMBL" id="OYD83727.1"/>
    </source>
</evidence>
<protein>
    <recommendedName>
        <fullName evidence="7">Glucan biosynthesis periplasmic MdoG C-terminal domain-containing protein</fullName>
    </recommendedName>
</protein>
<evidence type="ECO:0000256" key="6">
    <source>
        <dbReference type="SAM" id="MobiDB-lite"/>
    </source>
</evidence>
<keyword evidence="4" id="KW-0732">Signal</keyword>
<comment type="caution">
    <text evidence="8">The sequence shown here is derived from an EMBL/GenBank/DDBJ whole genome shotgun (WGS) entry which is preliminary data.</text>
</comment>
<accession>A0A235HDY3</accession>
<dbReference type="SUPFAM" id="SSF74650">
    <property type="entry name" value="Galactose mutarotase-like"/>
    <property type="match status" value="1"/>
</dbReference>